<sequence length="143" mass="15375">MFRKAVCISLCVGMAACAGMGDNDANHPSPFDSAYLKSHVIPGKTTESDIAQMFGEPFQKQSFPQLGKDMWVYSNLHTSGQRSRFLSMAGMAAGLIPGAGMLAQATNAGQMVDATSGPTKTKTMQFEFNNSNHTVKSWFGDVQ</sequence>
<reference evidence="3" key="1">
    <citation type="submission" date="2011-03" db="EMBL/GenBank/DDBJ databases">
        <authorList>
            <person name="Voget S."/>
            <person name="Streit W.R."/>
            <person name="Jaeger K.E."/>
            <person name="Daniel R."/>
        </authorList>
    </citation>
    <scope>NUCLEOTIDE SEQUENCE [LARGE SCALE GENOMIC DNA]</scope>
    <source>
        <strain evidence="3">PG1</strain>
    </source>
</reference>
<reference evidence="2 3" key="2">
    <citation type="journal article" date="2016" name="Appl. Microbiol. Biotechnol.">
        <title>Mutations improving production and secretion of extracellular lipase by Burkholderia glumae PG1.</title>
        <authorList>
            <person name="Knapp A."/>
            <person name="Voget S."/>
            <person name="Gao R."/>
            <person name="Zaburannyi N."/>
            <person name="Krysciak D."/>
            <person name="Breuer M."/>
            <person name="Hauer B."/>
            <person name="Streit W.R."/>
            <person name="Muller R."/>
            <person name="Daniel R."/>
            <person name="Jaeger K.E."/>
        </authorList>
    </citation>
    <scope>NUCLEOTIDE SEQUENCE [LARGE SCALE GENOMIC DNA]</scope>
    <source>
        <strain evidence="2 3">PG1</strain>
    </source>
</reference>
<keyword evidence="1" id="KW-0732">Signal</keyword>
<evidence type="ECO:0008006" key="4">
    <source>
        <dbReference type="Google" id="ProtNLM"/>
    </source>
</evidence>
<dbReference type="RefSeq" id="WP_042624603.1">
    <property type="nucleotide sequence ID" value="NZ_CP002580.1"/>
</dbReference>
<dbReference type="EMBL" id="CP002580">
    <property type="protein sequence ID" value="AJK45976.1"/>
    <property type="molecule type" value="Genomic_DNA"/>
</dbReference>
<keyword evidence="3" id="KW-1185">Reference proteome</keyword>
<evidence type="ECO:0000313" key="3">
    <source>
        <dbReference type="Proteomes" id="UP000031838"/>
    </source>
</evidence>
<dbReference type="HOGENOM" id="CLU_1802451_0_0_4"/>
<accession>A0A0B6S167</accession>
<feature type="signal peptide" evidence="1">
    <location>
        <begin position="1"/>
        <end position="18"/>
    </location>
</feature>
<evidence type="ECO:0000313" key="2">
    <source>
        <dbReference type="EMBL" id="AJK45976.1"/>
    </source>
</evidence>
<protein>
    <recommendedName>
        <fullName evidence="4">Lipoprotein SmpA/OmlA domain-containing protein</fullName>
    </recommendedName>
</protein>
<dbReference type="OrthoDB" id="8636196at2"/>
<gene>
    <name evidence="2" type="ORF">BGL_1c14600</name>
</gene>
<name>A0A0B6S167_BURPL</name>
<evidence type="ECO:0000256" key="1">
    <source>
        <dbReference type="SAM" id="SignalP"/>
    </source>
</evidence>
<dbReference type="AlphaFoldDB" id="A0A0B6S167"/>
<organism evidence="2 3">
    <name type="scientific">Burkholderia plantarii</name>
    <dbReference type="NCBI Taxonomy" id="41899"/>
    <lineage>
        <taxon>Bacteria</taxon>
        <taxon>Pseudomonadati</taxon>
        <taxon>Pseudomonadota</taxon>
        <taxon>Betaproteobacteria</taxon>
        <taxon>Burkholderiales</taxon>
        <taxon>Burkholderiaceae</taxon>
        <taxon>Burkholderia</taxon>
    </lineage>
</organism>
<feature type="chain" id="PRO_5002124682" description="Lipoprotein SmpA/OmlA domain-containing protein" evidence="1">
    <location>
        <begin position="19"/>
        <end position="143"/>
    </location>
</feature>
<proteinExistence type="predicted"/>
<dbReference type="Proteomes" id="UP000031838">
    <property type="component" value="Chromosome 1"/>
</dbReference>
<dbReference type="PROSITE" id="PS51257">
    <property type="entry name" value="PROKAR_LIPOPROTEIN"/>
    <property type="match status" value="1"/>
</dbReference>
<dbReference type="KEGG" id="bgp:BGL_1c14600"/>